<keyword evidence="2" id="KW-0677">Repeat</keyword>
<evidence type="ECO:0000256" key="2">
    <source>
        <dbReference type="ARBA" id="ARBA00022737"/>
    </source>
</evidence>
<keyword evidence="1" id="KW-0853">WD repeat</keyword>
<dbReference type="GO" id="GO:0005774">
    <property type="term" value="C:vacuolar membrane"/>
    <property type="evidence" value="ECO:0007669"/>
    <property type="project" value="TreeGrafter"/>
</dbReference>
<dbReference type="GO" id="GO:0061700">
    <property type="term" value="C:GATOR2 complex"/>
    <property type="evidence" value="ECO:0007669"/>
    <property type="project" value="TreeGrafter"/>
</dbReference>
<gene>
    <name evidence="4" type="ORF">APAL1065_LOCUS6864</name>
</gene>
<dbReference type="InterPro" id="IPR037590">
    <property type="entry name" value="WDR24"/>
</dbReference>
<evidence type="ECO:0000256" key="3">
    <source>
        <dbReference type="SAM" id="MobiDB-lite"/>
    </source>
</evidence>
<feature type="region of interest" description="Disordered" evidence="3">
    <location>
        <begin position="1"/>
        <end position="56"/>
    </location>
</feature>
<dbReference type="PANTHER" id="PTHR46200:SF1">
    <property type="entry name" value="GATOR COMPLEX PROTEIN WDR24"/>
    <property type="match status" value="1"/>
</dbReference>
<feature type="region of interest" description="Disordered" evidence="3">
    <location>
        <begin position="187"/>
        <end position="211"/>
    </location>
</feature>
<protein>
    <submittedName>
        <fullName evidence="4">Uncharacterized protein</fullName>
    </submittedName>
</protein>
<organism evidence="4">
    <name type="scientific">Entomoneis paludosa</name>
    <dbReference type="NCBI Taxonomy" id="265537"/>
    <lineage>
        <taxon>Eukaryota</taxon>
        <taxon>Sar</taxon>
        <taxon>Stramenopiles</taxon>
        <taxon>Ochrophyta</taxon>
        <taxon>Bacillariophyta</taxon>
        <taxon>Bacillariophyceae</taxon>
        <taxon>Bacillariophycidae</taxon>
        <taxon>Entomoneidaceae</taxon>
        <taxon>Entomoneis</taxon>
    </lineage>
</organism>
<dbReference type="AlphaFoldDB" id="A0A7S2VGD3"/>
<feature type="compositionally biased region" description="Polar residues" evidence="3">
    <location>
        <begin position="1"/>
        <end position="26"/>
    </location>
</feature>
<evidence type="ECO:0000256" key="1">
    <source>
        <dbReference type="ARBA" id="ARBA00022574"/>
    </source>
</evidence>
<accession>A0A7S2VGD3</accession>
<evidence type="ECO:0000313" key="4">
    <source>
        <dbReference type="EMBL" id="CAD9954477.1"/>
    </source>
</evidence>
<feature type="compositionally biased region" description="Polar residues" evidence="3">
    <location>
        <begin position="187"/>
        <end position="206"/>
    </location>
</feature>
<dbReference type="PANTHER" id="PTHR46200">
    <property type="entry name" value="GATOR COMPLEX PROTEIN WDR24"/>
    <property type="match status" value="1"/>
</dbReference>
<feature type="compositionally biased region" description="Low complexity" evidence="3">
    <location>
        <begin position="27"/>
        <end position="38"/>
    </location>
</feature>
<sequence>MAANQGTFSSRGGESTHSNESDIYTDSSSHSIGSKGNSAMLSTFGSSNANPRSRQPPTHVLAVAAGVKRVKWRPPALVTDYHHQQQQNNQQDASETTTATVGMEGGTLWMGSGGGGGSDPEFGDRHESMLVVATAPVKGETSGGSGLVALWSYHRPYMPLSIVEGHKEGAVVDFAWLQTPVSQATSRQVTMSGSMTSSPTRQQRPNRSNHHASVPAYQMGEDHFVSELDVAGGNSSLYDSKNKEGAIWQHILSVGKDGRCLIQSLARGERPIAKVPPSCFAMANLSPFQRGCGSLQIFSVLQKVPPRGRDGQGFWLTGLRRDSATALAPGIFREKEHQPTVRIAVEGADPESQQVPAIIRKRIPSERPSITFNEVDQGDLDQHGKPITASDALPVAPEVVHVSRFAAMYVLTPSLSPDEYYPTRVHVCMHNADVARNLKVDDLAHMWEMIATMLQNAGIDSLADIHPDHQQNPNNVIQFAIVPTIQAILEDRANDGDVQTCVAVCEVLQVLKSDQTTRIPGLEIQLVREWYLSYIDLLRDMCLFSHACSVIRDCNDPLVSGLNKKSTTISESCPLCGKPILADGEMYQEGLSRQTCKSCHRRIGKCFLCHLPVTGMYVWCPGCGHGGHLEHALTWFGGLGGSAMRETCPTGCGHRCNILQTMNAFPRTDSMREVEKLDSILS</sequence>
<feature type="compositionally biased region" description="Polar residues" evidence="3">
    <location>
        <begin position="39"/>
        <end position="56"/>
    </location>
</feature>
<dbReference type="GO" id="GO:1904263">
    <property type="term" value="P:positive regulation of TORC1 signaling"/>
    <property type="evidence" value="ECO:0007669"/>
    <property type="project" value="TreeGrafter"/>
</dbReference>
<dbReference type="GO" id="GO:0005829">
    <property type="term" value="C:cytosol"/>
    <property type="evidence" value="ECO:0007669"/>
    <property type="project" value="TreeGrafter"/>
</dbReference>
<name>A0A7S2VGD3_9STRA</name>
<reference evidence="4" key="1">
    <citation type="submission" date="2021-01" db="EMBL/GenBank/DDBJ databases">
        <authorList>
            <person name="Corre E."/>
            <person name="Pelletier E."/>
            <person name="Niang G."/>
            <person name="Scheremetjew M."/>
            <person name="Finn R."/>
            <person name="Kale V."/>
            <person name="Holt S."/>
            <person name="Cochrane G."/>
            <person name="Meng A."/>
            <person name="Brown T."/>
            <person name="Cohen L."/>
        </authorList>
    </citation>
    <scope>NUCLEOTIDE SEQUENCE</scope>
    <source>
        <strain evidence="4">CCMP125</strain>
    </source>
</reference>
<proteinExistence type="predicted"/>
<dbReference type="EMBL" id="HBHT01010299">
    <property type="protein sequence ID" value="CAD9954477.1"/>
    <property type="molecule type" value="Transcribed_RNA"/>
</dbReference>
<dbReference type="GO" id="GO:0016239">
    <property type="term" value="P:positive regulation of macroautophagy"/>
    <property type="evidence" value="ECO:0007669"/>
    <property type="project" value="TreeGrafter"/>
</dbReference>
<dbReference type="CDD" id="cd16693">
    <property type="entry name" value="mRING-H2-C3H3C2_WDR24"/>
    <property type="match status" value="1"/>
</dbReference>